<sequence length="252" mass="27239">MAIIYNQDKYSTISQRTCGHDCPLLVFDDISVNVANFSSNANDHPFNVSSDVSSEPFDNEHCSLNEPFGLNKFESPPPIPLPVIPSELNDKILVLFTIISVGDVDVVSSCISKCPNGVLIIFNFCRFAAAAADDDADFDKTFRLATEIVFGIILLAYDDDDLAIPRLFTEFEAKITDLPAVVVVVGDNDNDDDGGGGIFGCIIVLAADDDVVIFVISFSIDSSNALNRNVNASSIDTCLVSHAKNIPNAYFV</sequence>
<keyword evidence="2" id="KW-1185">Reference proteome</keyword>
<proteinExistence type="predicted"/>
<evidence type="ECO:0000313" key="2">
    <source>
        <dbReference type="Proteomes" id="UP000887458"/>
    </source>
</evidence>
<accession>A0ABQ8J212</accession>
<evidence type="ECO:0000313" key="1">
    <source>
        <dbReference type="EMBL" id="KAH9416588.1"/>
    </source>
</evidence>
<dbReference type="Proteomes" id="UP000887458">
    <property type="component" value="Unassembled WGS sequence"/>
</dbReference>
<name>A0ABQ8J212_DERPT</name>
<organism evidence="1 2">
    <name type="scientific">Dermatophagoides pteronyssinus</name>
    <name type="common">European house dust mite</name>
    <dbReference type="NCBI Taxonomy" id="6956"/>
    <lineage>
        <taxon>Eukaryota</taxon>
        <taxon>Metazoa</taxon>
        <taxon>Ecdysozoa</taxon>
        <taxon>Arthropoda</taxon>
        <taxon>Chelicerata</taxon>
        <taxon>Arachnida</taxon>
        <taxon>Acari</taxon>
        <taxon>Acariformes</taxon>
        <taxon>Sarcoptiformes</taxon>
        <taxon>Astigmata</taxon>
        <taxon>Psoroptidia</taxon>
        <taxon>Analgoidea</taxon>
        <taxon>Pyroglyphidae</taxon>
        <taxon>Dermatophagoidinae</taxon>
        <taxon>Dermatophagoides</taxon>
    </lineage>
</organism>
<comment type="caution">
    <text evidence="1">The sequence shown here is derived from an EMBL/GenBank/DDBJ whole genome shotgun (WGS) entry which is preliminary data.</text>
</comment>
<gene>
    <name evidence="1" type="ORF">DERP_009951</name>
</gene>
<reference evidence="1 2" key="1">
    <citation type="journal article" date="2018" name="J. Allergy Clin. Immunol.">
        <title>High-quality assembly of Dermatophagoides pteronyssinus genome and transcriptome reveals a wide range of novel allergens.</title>
        <authorList>
            <person name="Liu X.Y."/>
            <person name="Yang K.Y."/>
            <person name="Wang M.Q."/>
            <person name="Kwok J.S."/>
            <person name="Zeng X."/>
            <person name="Yang Z."/>
            <person name="Xiao X.J."/>
            <person name="Lau C.P."/>
            <person name="Li Y."/>
            <person name="Huang Z.M."/>
            <person name="Ba J.G."/>
            <person name="Yim A.K."/>
            <person name="Ouyang C.Y."/>
            <person name="Ngai S.M."/>
            <person name="Chan T.F."/>
            <person name="Leung E.L."/>
            <person name="Liu L."/>
            <person name="Liu Z.G."/>
            <person name="Tsui S.K."/>
        </authorList>
    </citation>
    <scope>NUCLEOTIDE SEQUENCE [LARGE SCALE GENOMIC DNA]</scope>
    <source>
        <strain evidence="1">Derp</strain>
    </source>
</reference>
<dbReference type="EMBL" id="NJHN03000090">
    <property type="protein sequence ID" value="KAH9416588.1"/>
    <property type="molecule type" value="Genomic_DNA"/>
</dbReference>
<reference evidence="1 2" key="2">
    <citation type="journal article" date="2022" name="Mol. Biol. Evol.">
        <title>Comparative Genomics Reveals Insights into the Divergent Evolution of Astigmatic Mites and Household Pest Adaptations.</title>
        <authorList>
            <person name="Xiong Q."/>
            <person name="Wan A.T."/>
            <person name="Liu X."/>
            <person name="Fung C.S."/>
            <person name="Xiao X."/>
            <person name="Malainual N."/>
            <person name="Hou J."/>
            <person name="Wang L."/>
            <person name="Wang M."/>
            <person name="Yang K.Y."/>
            <person name="Cui Y."/>
            <person name="Leung E.L."/>
            <person name="Nong W."/>
            <person name="Shin S.K."/>
            <person name="Au S.W."/>
            <person name="Jeong K.Y."/>
            <person name="Chew F.T."/>
            <person name="Hui J.H."/>
            <person name="Leung T.F."/>
            <person name="Tungtrongchitr A."/>
            <person name="Zhong N."/>
            <person name="Liu Z."/>
            <person name="Tsui S.K."/>
        </authorList>
    </citation>
    <scope>NUCLEOTIDE SEQUENCE [LARGE SCALE GENOMIC DNA]</scope>
    <source>
        <strain evidence="1">Derp</strain>
    </source>
</reference>
<protein>
    <submittedName>
        <fullName evidence="1">Uncharacterized protein</fullName>
    </submittedName>
</protein>